<name>A0ABP5WAK7_9ACTN</name>
<proteinExistence type="predicted"/>
<dbReference type="EMBL" id="BAAARW010000012">
    <property type="protein sequence ID" value="GAA2421242.1"/>
    <property type="molecule type" value="Genomic_DNA"/>
</dbReference>
<accession>A0ABP5WAK7</accession>
<organism evidence="1 2">
    <name type="scientific">Actinomadura vinacea</name>
    <dbReference type="NCBI Taxonomy" id="115336"/>
    <lineage>
        <taxon>Bacteria</taxon>
        <taxon>Bacillati</taxon>
        <taxon>Actinomycetota</taxon>
        <taxon>Actinomycetes</taxon>
        <taxon>Streptosporangiales</taxon>
        <taxon>Thermomonosporaceae</taxon>
        <taxon>Actinomadura</taxon>
    </lineage>
</organism>
<gene>
    <name evidence="1" type="ORF">GCM10010191_35810</name>
</gene>
<comment type="caution">
    <text evidence="1">The sequence shown here is derived from an EMBL/GenBank/DDBJ whole genome shotgun (WGS) entry which is preliminary data.</text>
</comment>
<protein>
    <submittedName>
        <fullName evidence="1">Septum formation initiator</fullName>
    </submittedName>
</protein>
<reference evidence="2" key="1">
    <citation type="journal article" date="2019" name="Int. J. Syst. Evol. Microbiol.">
        <title>The Global Catalogue of Microorganisms (GCM) 10K type strain sequencing project: providing services to taxonomists for standard genome sequencing and annotation.</title>
        <authorList>
            <consortium name="The Broad Institute Genomics Platform"/>
            <consortium name="The Broad Institute Genome Sequencing Center for Infectious Disease"/>
            <person name="Wu L."/>
            <person name="Ma J."/>
        </authorList>
    </citation>
    <scope>NUCLEOTIDE SEQUENCE [LARGE SCALE GENOMIC DNA]</scope>
    <source>
        <strain evidence="2">JCM 3325</strain>
    </source>
</reference>
<evidence type="ECO:0000313" key="2">
    <source>
        <dbReference type="Proteomes" id="UP001501231"/>
    </source>
</evidence>
<keyword evidence="2" id="KW-1185">Reference proteome</keyword>
<dbReference type="Proteomes" id="UP001501231">
    <property type="component" value="Unassembled WGS sequence"/>
</dbReference>
<sequence>MEFTGILPVLLTTCLLVWEAFVVGMSATYTGHAANEGARVAAVGGDQAEVKEAAVKRIAGAWAEEENILVRYPTGDLCDPAKVPQVDEDCGHVRVDIKVPLLFPGVMLPMTVSARTKVVYEQEGAR</sequence>
<evidence type="ECO:0000313" key="1">
    <source>
        <dbReference type="EMBL" id="GAA2421242.1"/>
    </source>
</evidence>